<dbReference type="Gene3D" id="1.20.1130.10">
    <property type="entry name" value="Photosystem I PsaA/PsaB"/>
    <property type="match status" value="1"/>
</dbReference>
<proteinExistence type="predicted"/>
<name>A0AAV3QWW0_LITER</name>
<sequence length="118" mass="13129">MQDSCSATTVERERADAAEAQLAEMRLKLKELAGGMNFEALDTEATRMLEHKETIISHLSWDSLFLEFHTLGLYVHNDVMHAFGTPKKNIREPVNIGKTTIIINHPEVSAGNGAEHTV</sequence>
<comment type="caution">
    <text evidence="1">The sequence shown here is derived from an EMBL/GenBank/DDBJ whole genome shotgun (WGS) entry which is preliminary data.</text>
</comment>
<evidence type="ECO:0000313" key="1">
    <source>
        <dbReference type="EMBL" id="GAA0167375.1"/>
    </source>
</evidence>
<dbReference type="SUPFAM" id="SSF81558">
    <property type="entry name" value="Photosystem I subunits PsaA/PsaB"/>
    <property type="match status" value="1"/>
</dbReference>
<evidence type="ECO:0000313" key="2">
    <source>
        <dbReference type="Proteomes" id="UP001454036"/>
    </source>
</evidence>
<accession>A0AAV3QWW0</accession>
<keyword evidence="2" id="KW-1185">Reference proteome</keyword>
<gene>
    <name evidence="1" type="ORF">LIER_22320</name>
</gene>
<dbReference type="EMBL" id="BAABME010006072">
    <property type="protein sequence ID" value="GAA0167375.1"/>
    <property type="molecule type" value="Genomic_DNA"/>
</dbReference>
<dbReference type="Pfam" id="PF00223">
    <property type="entry name" value="PsaA_PsaB"/>
    <property type="match status" value="1"/>
</dbReference>
<organism evidence="1 2">
    <name type="scientific">Lithospermum erythrorhizon</name>
    <name type="common">Purple gromwell</name>
    <name type="synonym">Lithospermum officinale var. erythrorhizon</name>
    <dbReference type="NCBI Taxonomy" id="34254"/>
    <lineage>
        <taxon>Eukaryota</taxon>
        <taxon>Viridiplantae</taxon>
        <taxon>Streptophyta</taxon>
        <taxon>Embryophyta</taxon>
        <taxon>Tracheophyta</taxon>
        <taxon>Spermatophyta</taxon>
        <taxon>Magnoliopsida</taxon>
        <taxon>eudicotyledons</taxon>
        <taxon>Gunneridae</taxon>
        <taxon>Pentapetalae</taxon>
        <taxon>asterids</taxon>
        <taxon>lamiids</taxon>
        <taxon>Boraginales</taxon>
        <taxon>Boraginaceae</taxon>
        <taxon>Boraginoideae</taxon>
        <taxon>Lithospermeae</taxon>
        <taxon>Lithospermum</taxon>
    </lineage>
</organism>
<dbReference type="AlphaFoldDB" id="A0AAV3QWW0"/>
<dbReference type="PANTHER" id="PTHR30128">
    <property type="entry name" value="OUTER MEMBRANE PROTEIN, OMPA-RELATED"/>
    <property type="match status" value="1"/>
</dbReference>
<dbReference type="GO" id="GO:0015979">
    <property type="term" value="P:photosynthesis"/>
    <property type="evidence" value="ECO:0007669"/>
    <property type="project" value="InterPro"/>
</dbReference>
<dbReference type="GO" id="GO:0009535">
    <property type="term" value="C:chloroplast thylakoid membrane"/>
    <property type="evidence" value="ECO:0007669"/>
    <property type="project" value="TreeGrafter"/>
</dbReference>
<protein>
    <submittedName>
        <fullName evidence="1">Uncharacterized protein</fullName>
    </submittedName>
</protein>
<dbReference type="PANTHER" id="PTHR30128:SF19">
    <property type="entry name" value="PHOTOSYSTEM I P700 CHLOROPHYLL A APOPROTEIN A1-RELATED"/>
    <property type="match status" value="1"/>
</dbReference>
<dbReference type="Proteomes" id="UP001454036">
    <property type="component" value="Unassembled WGS sequence"/>
</dbReference>
<dbReference type="InterPro" id="IPR036408">
    <property type="entry name" value="PSI_PsaA/B_sf"/>
</dbReference>
<dbReference type="InterPro" id="IPR001280">
    <property type="entry name" value="PSI_PsaA/B"/>
</dbReference>
<reference evidence="1 2" key="1">
    <citation type="submission" date="2024-01" db="EMBL/GenBank/DDBJ databases">
        <title>The complete chloroplast genome sequence of Lithospermum erythrorhizon: insights into the phylogenetic relationship among Boraginaceae species and the maternal lineages of purple gromwells.</title>
        <authorList>
            <person name="Okada T."/>
            <person name="Watanabe K."/>
        </authorList>
    </citation>
    <scope>NUCLEOTIDE SEQUENCE [LARGE SCALE GENOMIC DNA]</scope>
</reference>